<evidence type="ECO:0000256" key="6">
    <source>
        <dbReference type="ARBA" id="ARBA00023002"/>
    </source>
</evidence>
<reference evidence="8 9" key="1">
    <citation type="journal article" date="2004" name="Int. J. Syst. Evol. Microbiol.">
        <title>Kaistella koreensis gen. nov., sp. nov., a novel member of the Chryseobacterium-Bergeyella-Riemerella branch.</title>
        <authorList>
            <person name="Kim M.K."/>
            <person name="Im W.T."/>
            <person name="Shin Y.K."/>
            <person name="Lim J.H."/>
            <person name="Kim S.H."/>
            <person name="Lee B.C."/>
            <person name="Park M.Y."/>
            <person name="Lee K.Y."/>
            <person name="Lee S.T."/>
        </authorList>
    </citation>
    <scope>NUCLEOTIDE SEQUENCE [LARGE SCALE GENOMIC DNA]</scope>
    <source>
        <strain evidence="8 9">CCUG 49689</strain>
    </source>
</reference>
<comment type="similarity">
    <text evidence="2">Belongs to the nitroreductase family.</text>
</comment>
<dbReference type="AlphaFoldDB" id="A0A0J7J0Y5"/>
<keyword evidence="4" id="KW-0288">FMN</keyword>
<name>A0A0J7J0Y5_9FLAO</name>
<evidence type="ECO:0000256" key="5">
    <source>
        <dbReference type="ARBA" id="ARBA00022857"/>
    </source>
</evidence>
<evidence type="ECO:0000259" key="7">
    <source>
        <dbReference type="Pfam" id="PF00881"/>
    </source>
</evidence>
<dbReference type="GO" id="GO:0016491">
    <property type="term" value="F:oxidoreductase activity"/>
    <property type="evidence" value="ECO:0007669"/>
    <property type="project" value="UniProtKB-KW"/>
</dbReference>
<dbReference type="RefSeq" id="WP_048498698.1">
    <property type="nucleotide sequence ID" value="NZ_LFNG01000004.1"/>
</dbReference>
<keyword evidence="3" id="KW-0285">Flavoprotein</keyword>
<dbReference type="CDD" id="cd02149">
    <property type="entry name" value="NfsB-like"/>
    <property type="match status" value="1"/>
</dbReference>
<dbReference type="Gene3D" id="3.40.109.10">
    <property type="entry name" value="NADH Oxidase"/>
    <property type="match status" value="1"/>
</dbReference>
<evidence type="ECO:0000256" key="1">
    <source>
        <dbReference type="ARBA" id="ARBA00001917"/>
    </source>
</evidence>
<dbReference type="InterPro" id="IPR033878">
    <property type="entry name" value="NfsB-like"/>
</dbReference>
<dbReference type="InterPro" id="IPR000415">
    <property type="entry name" value="Nitroreductase-like"/>
</dbReference>
<dbReference type="Proteomes" id="UP000035900">
    <property type="component" value="Unassembled WGS sequence"/>
</dbReference>
<protein>
    <submittedName>
        <fullName evidence="8">Nitroreductase</fullName>
    </submittedName>
</protein>
<sequence length="209" mass="24159">MNYIEALEKRYSVKKFDIEKKVAPEVLENILEAGRLSASSLGLQPYKIYVIENPEILKRLQDAFYNPSQITTCSHLIVIAAKRDIEEQYIDGYFRHISDVRNVTMQTLEGFRNSVMSFRDNIEKENLLHWNEKQAYIVLGNLMFAAALENVDSSPMEGFRQEVIAETLGLDQVKEKVTVTLALGYRAEDDPFQKMKKVRKPGDKLFKYI</sequence>
<evidence type="ECO:0000256" key="3">
    <source>
        <dbReference type="ARBA" id="ARBA00022630"/>
    </source>
</evidence>
<dbReference type="STRING" id="1304281.ACM44_03380"/>
<evidence type="ECO:0000313" key="8">
    <source>
        <dbReference type="EMBL" id="KMQ72073.1"/>
    </source>
</evidence>
<comment type="caution">
    <text evidence="8">The sequence shown here is derived from an EMBL/GenBank/DDBJ whole genome shotgun (WGS) entry which is preliminary data.</text>
</comment>
<dbReference type="PANTHER" id="PTHR43673:SF2">
    <property type="entry name" value="NITROREDUCTASE"/>
    <property type="match status" value="1"/>
</dbReference>
<proteinExistence type="inferred from homology"/>
<dbReference type="InterPro" id="IPR029479">
    <property type="entry name" value="Nitroreductase"/>
</dbReference>
<dbReference type="Pfam" id="PF00881">
    <property type="entry name" value="Nitroreductase"/>
    <property type="match status" value="1"/>
</dbReference>
<feature type="domain" description="Nitroreductase" evidence="7">
    <location>
        <begin position="8"/>
        <end position="185"/>
    </location>
</feature>
<dbReference type="EMBL" id="LFNG01000004">
    <property type="protein sequence ID" value="KMQ72073.1"/>
    <property type="molecule type" value="Genomic_DNA"/>
</dbReference>
<organism evidence="8 9">
    <name type="scientific">Chryseobacterium koreense CCUG 49689</name>
    <dbReference type="NCBI Taxonomy" id="1304281"/>
    <lineage>
        <taxon>Bacteria</taxon>
        <taxon>Pseudomonadati</taxon>
        <taxon>Bacteroidota</taxon>
        <taxon>Flavobacteriia</taxon>
        <taxon>Flavobacteriales</taxon>
        <taxon>Weeksellaceae</taxon>
        <taxon>Chryseobacterium group</taxon>
        <taxon>Chryseobacterium</taxon>
    </lineage>
</organism>
<accession>A0A0J7J0Y5</accession>
<keyword evidence="5" id="KW-0521">NADP</keyword>
<comment type="cofactor">
    <cofactor evidence="1">
        <name>FMN</name>
        <dbReference type="ChEBI" id="CHEBI:58210"/>
    </cofactor>
</comment>
<evidence type="ECO:0000256" key="2">
    <source>
        <dbReference type="ARBA" id="ARBA00007118"/>
    </source>
</evidence>
<dbReference type="SUPFAM" id="SSF55469">
    <property type="entry name" value="FMN-dependent nitroreductase-like"/>
    <property type="match status" value="1"/>
</dbReference>
<dbReference type="PATRIC" id="fig|1304281.5.peg.730"/>
<dbReference type="PANTHER" id="PTHR43673">
    <property type="entry name" value="NAD(P)H NITROREDUCTASE YDGI-RELATED"/>
    <property type="match status" value="1"/>
</dbReference>
<gene>
    <name evidence="8" type="ORF">ACM44_03380</name>
</gene>
<keyword evidence="6" id="KW-0560">Oxidoreductase</keyword>
<evidence type="ECO:0000256" key="4">
    <source>
        <dbReference type="ARBA" id="ARBA00022643"/>
    </source>
</evidence>
<evidence type="ECO:0000313" key="9">
    <source>
        <dbReference type="Proteomes" id="UP000035900"/>
    </source>
</evidence>
<keyword evidence="9" id="KW-1185">Reference proteome</keyword>
<dbReference type="OrthoDB" id="9809288at2"/>